<evidence type="ECO:0000256" key="1">
    <source>
        <dbReference type="SAM" id="MobiDB-lite"/>
    </source>
</evidence>
<sequence length="171" mass="18973">MLKNHKVWFSFSDGDKDISYGPFSLSENDGQSQTDGLALPVSQLLPLFNTWPATAVSARYDESKNRSMDDGLPGLGDLDCEILADAAEDMVISALCHSTDLTYIDPRPKERQEKDAAHQNTMTISTSSEAHEKESEEWVGVIDPTGTSHRLSWYNGNQMSIYLILKVKSTT</sequence>
<protein>
    <submittedName>
        <fullName evidence="2">Uncharacterized protein</fullName>
    </submittedName>
</protein>
<name>A0AAJ8JNT0_9TREE</name>
<gene>
    <name evidence="2" type="ORF">L203_100832</name>
</gene>
<reference evidence="2" key="2">
    <citation type="journal article" date="2022" name="Elife">
        <title>Obligate sexual reproduction of a homothallic fungus closely related to the Cryptococcus pathogenic species complex.</title>
        <authorList>
            <person name="Passer A.R."/>
            <person name="Clancey S.A."/>
            <person name="Shea T."/>
            <person name="David-Palma M."/>
            <person name="Averette A.F."/>
            <person name="Boekhout T."/>
            <person name="Porcel B.M."/>
            <person name="Nowrousian M."/>
            <person name="Cuomo C.A."/>
            <person name="Sun S."/>
            <person name="Heitman J."/>
            <person name="Coelho M.A."/>
        </authorList>
    </citation>
    <scope>NUCLEOTIDE SEQUENCE</scope>
    <source>
        <strain evidence="2">CBS 7841</strain>
    </source>
</reference>
<reference evidence="2" key="1">
    <citation type="submission" date="2016-06" db="EMBL/GenBank/DDBJ databases">
        <authorList>
            <person name="Cuomo C."/>
            <person name="Litvintseva A."/>
            <person name="Heitman J."/>
            <person name="Chen Y."/>
            <person name="Sun S."/>
            <person name="Springer D."/>
            <person name="Dromer F."/>
            <person name="Young S."/>
            <person name="Zeng Q."/>
            <person name="Chapman S."/>
            <person name="Gujja S."/>
            <person name="Saif S."/>
            <person name="Birren B."/>
        </authorList>
    </citation>
    <scope>NUCLEOTIDE SEQUENCE</scope>
    <source>
        <strain evidence="2">CBS 7841</strain>
    </source>
</reference>
<accession>A0AAJ8JNT0</accession>
<reference evidence="2" key="3">
    <citation type="submission" date="2024-01" db="EMBL/GenBank/DDBJ databases">
        <authorList>
            <person name="Coelho M.A."/>
            <person name="David-Palma M."/>
            <person name="Shea T."/>
            <person name="Sun S."/>
            <person name="Cuomo C.A."/>
            <person name="Heitman J."/>
        </authorList>
    </citation>
    <scope>NUCLEOTIDE SEQUENCE</scope>
    <source>
        <strain evidence="2">CBS 7841</strain>
    </source>
</reference>
<dbReference type="Proteomes" id="UP000094043">
    <property type="component" value="Chromosome 1"/>
</dbReference>
<feature type="compositionally biased region" description="Polar residues" evidence="1">
    <location>
        <begin position="118"/>
        <end position="128"/>
    </location>
</feature>
<organism evidence="2 3">
    <name type="scientific">Cryptococcus depauperatus CBS 7841</name>
    <dbReference type="NCBI Taxonomy" id="1295531"/>
    <lineage>
        <taxon>Eukaryota</taxon>
        <taxon>Fungi</taxon>
        <taxon>Dikarya</taxon>
        <taxon>Basidiomycota</taxon>
        <taxon>Agaricomycotina</taxon>
        <taxon>Tremellomycetes</taxon>
        <taxon>Tremellales</taxon>
        <taxon>Cryptococcaceae</taxon>
        <taxon>Cryptococcus</taxon>
    </lineage>
</organism>
<dbReference type="EMBL" id="CP143784">
    <property type="protein sequence ID" value="WVN85683.1"/>
    <property type="molecule type" value="Genomic_DNA"/>
</dbReference>
<feature type="region of interest" description="Disordered" evidence="1">
    <location>
        <begin position="110"/>
        <end position="137"/>
    </location>
</feature>
<evidence type="ECO:0000313" key="3">
    <source>
        <dbReference type="Proteomes" id="UP000094043"/>
    </source>
</evidence>
<dbReference type="AlphaFoldDB" id="A0AAJ8JNT0"/>
<keyword evidence="3" id="KW-1185">Reference proteome</keyword>
<dbReference type="GeneID" id="91085046"/>
<proteinExistence type="predicted"/>
<evidence type="ECO:0000313" key="2">
    <source>
        <dbReference type="EMBL" id="WVN85683.1"/>
    </source>
</evidence>
<dbReference type="KEGG" id="cdep:91085046"/>
<dbReference type="RefSeq" id="XP_066066383.1">
    <property type="nucleotide sequence ID" value="XM_066210286.1"/>
</dbReference>